<protein>
    <recommendedName>
        <fullName evidence="5">Phosphoribosylaminoimidazole-succinocarboxamide synthase</fullName>
    </recommendedName>
</protein>
<dbReference type="Pfam" id="PF11915">
    <property type="entry name" value="DUF3433"/>
    <property type="match status" value="2"/>
</dbReference>
<dbReference type="InterPro" id="IPR021840">
    <property type="entry name" value="DUF3433"/>
</dbReference>
<dbReference type="EMBL" id="KV878213">
    <property type="protein sequence ID" value="OJJ34082.1"/>
    <property type="molecule type" value="Genomic_DNA"/>
</dbReference>
<organism evidence="3 4">
    <name type="scientific">Aspergillus wentii DTO 134E9</name>
    <dbReference type="NCBI Taxonomy" id="1073089"/>
    <lineage>
        <taxon>Eukaryota</taxon>
        <taxon>Fungi</taxon>
        <taxon>Dikarya</taxon>
        <taxon>Ascomycota</taxon>
        <taxon>Pezizomycotina</taxon>
        <taxon>Eurotiomycetes</taxon>
        <taxon>Eurotiomycetidae</taxon>
        <taxon>Eurotiales</taxon>
        <taxon>Aspergillaceae</taxon>
        <taxon>Aspergillus</taxon>
        <taxon>Aspergillus subgen. Cremei</taxon>
    </lineage>
</organism>
<gene>
    <name evidence="3" type="ORF">ASPWEDRAFT_29255</name>
</gene>
<feature type="compositionally biased region" description="Polar residues" evidence="1">
    <location>
        <begin position="93"/>
        <end position="106"/>
    </location>
</feature>
<feature type="compositionally biased region" description="Polar residues" evidence="1">
    <location>
        <begin position="40"/>
        <end position="53"/>
    </location>
</feature>
<feature type="transmembrane region" description="Helical" evidence="2">
    <location>
        <begin position="597"/>
        <end position="620"/>
    </location>
</feature>
<reference evidence="4" key="1">
    <citation type="journal article" date="2017" name="Genome Biol.">
        <title>Comparative genomics reveals high biological diversity and specific adaptations in the industrially and medically important fungal genus Aspergillus.</title>
        <authorList>
            <person name="de Vries R.P."/>
            <person name="Riley R."/>
            <person name="Wiebenga A."/>
            <person name="Aguilar-Osorio G."/>
            <person name="Amillis S."/>
            <person name="Uchima C.A."/>
            <person name="Anderluh G."/>
            <person name="Asadollahi M."/>
            <person name="Askin M."/>
            <person name="Barry K."/>
            <person name="Battaglia E."/>
            <person name="Bayram O."/>
            <person name="Benocci T."/>
            <person name="Braus-Stromeyer S.A."/>
            <person name="Caldana C."/>
            <person name="Canovas D."/>
            <person name="Cerqueira G.C."/>
            <person name="Chen F."/>
            <person name="Chen W."/>
            <person name="Choi C."/>
            <person name="Clum A."/>
            <person name="Dos Santos R.A."/>
            <person name="Damasio A.R."/>
            <person name="Diallinas G."/>
            <person name="Emri T."/>
            <person name="Fekete E."/>
            <person name="Flipphi M."/>
            <person name="Freyberg S."/>
            <person name="Gallo A."/>
            <person name="Gournas C."/>
            <person name="Habgood R."/>
            <person name="Hainaut M."/>
            <person name="Harispe M.L."/>
            <person name="Henrissat B."/>
            <person name="Hilden K.S."/>
            <person name="Hope R."/>
            <person name="Hossain A."/>
            <person name="Karabika E."/>
            <person name="Karaffa L."/>
            <person name="Karanyi Z."/>
            <person name="Krasevec N."/>
            <person name="Kuo A."/>
            <person name="Kusch H."/>
            <person name="LaButti K."/>
            <person name="Lagendijk E.L."/>
            <person name="Lapidus A."/>
            <person name="Levasseur A."/>
            <person name="Lindquist E."/>
            <person name="Lipzen A."/>
            <person name="Logrieco A.F."/>
            <person name="MacCabe A."/>
            <person name="Maekelae M.R."/>
            <person name="Malavazi I."/>
            <person name="Melin P."/>
            <person name="Meyer V."/>
            <person name="Mielnichuk N."/>
            <person name="Miskei M."/>
            <person name="Molnar A.P."/>
            <person name="Mule G."/>
            <person name="Ngan C.Y."/>
            <person name="Orejas M."/>
            <person name="Orosz E."/>
            <person name="Ouedraogo J.P."/>
            <person name="Overkamp K.M."/>
            <person name="Park H.-S."/>
            <person name="Perrone G."/>
            <person name="Piumi F."/>
            <person name="Punt P.J."/>
            <person name="Ram A.F."/>
            <person name="Ramon A."/>
            <person name="Rauscher S."/>
            <person name="Record E."/>
            <person name="Riano-Pachon D.M."/>
            <person name="Robert V."/>
            <person name="Roehrig J."/>
            <person name="Ruller R."/>
            <person name="Salamov A."/>
            <person name="Salih N.S."/>
            <person name="Samson R.A."/>
            <person name="Sandor E."/>
            <person name="Sanguinetti M."/>
            <person name="Schuetze T."/>
            <person name="Sepcic K."/>
            <person name="Shelest E."/>
            <person name="Sherlock G."/>
            <person name="Sophianopoulou V."/>
            <person name="Squina F.M."/>
            <person name="Sun H."/>
            <person name="Susca A."/>
            <person name="Todd R.B."/>
            <person name="Tsang A."/>
            <person name="Unkles S.E."/>
            <person name="van de Wiele N."/>
            <person name="van Rossen-Uffink D."/>
            <person name="Oliveira J.V."/>
            <person name="Vesth T.C."/>
            <person name="Visser J."/>
            <person name="Yu J.-H."/>
            <person name="Zhou M."/>
            <person name="Andersen M.R."/>
            <person name="Archer D.B."/>
            <person name="Baker S.E."/>
            <person name="Benoit I."/>
            <person name="Brakhage A.A."/>
            <person name="Braus G.H."/>
            <person name="Fischer R."/>
            <person name="Frisvad J.C."/>
            <person name="Goldman G.H."/>
            <person name="Houbraken J."/>
            <person name="Oakley B."/>
            <person name="Pocsi I."/>
            <person name="Scazzocchio C."/>
            <person name="Seiboth B."/>
            <person name="vanKuyk P.A."/>
            <person name="Wortman J."/>
            <person name="Dyer P.S."/>
            <person name="Grigoriev I.V."/>
        </authorList>
    </citation>
    <scope>NUCLEOTIDE SEQUENCE [LARGE SCALE GENOMIC DNA]</scope>
    <source>
        <strain evidence="4">DTO 134E9</strain>
    </source>
</reference>
<feature type="transmembrane region" description="Helical" evidence="2">
    <location>
        <begin position="556"/>
        <end position="577"/>
    </location>
</feature>
<feature type="transmembrane region" description="Helical" evidence="2">
    <location>
        <begin position="251"/>
        <end position="274"/>
    </location>
</feature>
<evidence type="ECO:0000313" key="3">
    <source>
        <dbReference type="EMBL" id="OJJ34082.1"/>
    </source>
</evidence>
<feature type="compositionally biased region" description="Polar residues" evidence="1">
    <location>
        <begin position="1"/>
        <end position="19"/>
    </location>
</feature>
<sequence length="824" mass="92825">MNNLRPSNLSLRTVSSNRPQLHHTEDQRSVAASDDYYSFSDHNSSRSPSNGSAATVMRYATPASYPPSRTASPHISRTHLAPDMAAPEAERSAPQQDGTPTSNTVHFGQDRVAWISPRSDHDSHQDQDLGEYSGRPDTPGLDDSPYVRFAINQLTRDEETASLSRKSSLESDEYPADRLVWDEGLGQFTRSPLPSKTPPAQQPRPLSGEQQQLLPPPPQSVEPESFVAVEPPEESLLYPALDYVPVVLRPWALAALIFCCLLMIAGIVFCNVWSRRHSGLWYYDGQGGSQYFVFQFLPQILAAIITIWTFVVQAAIYRIMPFATMGSERPVDHVLQKLPILSQNFLLPDISHFRHGEPAIGISLFAIWLSNFISIPLLSCLFQAKWYDIDGQGTWQWASVLAVGWTLVAIYGLLVIGLLMLMLRFARTWSGLMWDPTSLADLISIIQRSNILHDFEYSEVVPHVGETLDPRVLRLGYWRLSNRDEIFYGVGEVDAPIRSPSLHRTEKTRGKQPHGLLRVSFDVEQHAGFSKEMDDHPLYSKSARYRWTPWFLRDTWVVLWSVIVSALFIAFVLASFIHDAIKGGFPPRLPTLPSTGAFSSSNFLYSFIPALIGNVLFLLWQPVDVYFRGLQPFVELSAPNGAPAERSLLLSYPARLPFEVTVLAILNKHYKVAWISLMSVVSVAIPILAGGVFIALWYPSHQDIRIAALMPAFYTLVAFCALYMVSFLCIWPRRCRYLPHDISTVVDQISFLYQSPLLSDKLLREPRSKTDLVTRLIMAPPGERDYPMYGFGIYIGRDGKEHLGIDRFHRPGRSDMLITTGSMK</sequence>
<feature type="transmembrane region" description="Helical" evidence="2">
    <location>
        <begin position="704"/>
        <end position="731"/>
    </location>
</feature>
<feature type="region of interest" description="Disordered" evidence="1">
    <location>
        <begin position="84"/>
        <end position="145"/>
    </location>
</feature>
<feature type="transmembrane region" description="Helical" evidence="2">
    <location>
        <begin position="294"/>
        <end position="317"/>
    </location>
</feature>
<feature type="compositionally biased region" description="Basic and acidic residues" evidence="1">
    <location>
        <begin position="118"/>
        <end position="127"/>
    </location>
</feature>
<keyword evidence="4" id="KW-1185">Reference proteome</keyword>
<feature type="transmembrane region" description="Helical" evidence="2">
    <location>
        <begin position="672"/>
        <end position="698"/>
    </location>
</feature>
<feature type="region of interest" description="Disordered" evidence="1">
    <location>
        <begin position="187"/>
        <end position="226"/>
    </location>
</feature>
<keyword evidence="2" id="KW-0472">Membrane</keyword>
<dbReference type="Proteomes" id="UP000184383">
    <property type="component" value="Unassembled WGS sequence"/>
</dbReference>
<feature type="transmembrane region" description="Helical" evidence="2">
    <location>
        <begin position="359"/>
        <end position="384"/>
    </location>
</feature>
<dbReference type="PANTHER" id="PTHR37544:SF1">
    <property type="entry name" value="PHOSPHORIBOSYLAMINOIMIDAZOLE-SUCCINOCARBOXAMIDE SYNTHASE"/>
    <property type="match status" value="1"/>
</dbReference>
<name>A0A1L9RGM7_ASPWE</name>
<feature type="region of interest" description="Disordered" evidence="1">
    <location>
        <begin position="1"/>
        <end position="53"/>
    </location>
</feature>
<feature type="transmembrane region" description="Helical" evidence="2">
    <location>
        <begin position="396"/>
        <end position="423"/>
    </location>
</feature>
<dbReference type="GeneID" id="63749095"/>
<evidence type="ECO:0000256" key="2">
    <source>
        <dbReference type="SAM" id="Phobius"/>
    </source>
</evidence>
<evidence type="ECO:0000313" key="4">
    <source>
        <dbReference type="Proteomes" id="UP000184383"/>
    </source>
</evidence>
<dbReference type="STRING" id="1073089.A0A1L9RGM7"/>
<dbReference type="OrthoDB" id="3057599at2759"/>
<dbReference type="AlphaFoldDB" id="A0A1L9RGM7"/>
<dbReference type="VEuPathDB" id="FungiDB:ASPWEDRAFT_29255"/>
<keyword evidence="2" id="KW-0812">Transmembrane</keyword>
<dbReference type="PANTHER" id="PTHR37544">
    <property type="entry name" value="SPRAY-RELATED"/>
    <property type="match status" value="1"/>
</dbReference>
<proteinExistence type="predicted"/>
<keyword evidence="2" id="KW-1133">Transmembrane helix</keyword>
<dbReference type="RefSeq" id="XP_040687758.1">
    <property type="nucleotide sequence ID" value="XM_040833247.1"/>
</dbReference>
<evidence type="ECO:0008006" key="5">
    <source>
        <dbReference type="Google" id="ProtNLM"/>
    </source>
</evidence>
<accession>A0A1L9RGM7</accession>
<evidence type="ECO:0000256" key="1">
    <source>
        <dbReference type="SAM" id="MobiDB-lite"/>
    </source>
</evidence>